<feature type="region of interest" description="Disordered" evidence="1">
    <location>
        <begin position="25"/>
        <end position="111"/>
    </location>
</feature>
<evidence type="ECO:0000313" key="2">
    <source>
        <dbReference type="EMBL" id="KAA8590705.1"/>
    </source>
</evidence>
<feature type="compositionally biased region" description="Basic and acidic residues" evidence="1">
    <location>
        <begin position="79"/>
        <end position="102"/>
    </location>
</feature>
<accession>A0A5J5DCP4</accession>
<gene>
    <name evidence="2" type="ORF">FQN60_014639</name>
</gene>
<name>A0A5J5DCP4_9PERO</name>
<reference evidence="2 3" key="1">
    <citation type="submission" date="2019-08" db="EMBL/GenBank/DDBJ databases">
        <title>A chromosome-level genome assembly, high-density linkage maps, and genome scans reveal the genomic architecture of hybrid incompatibilities underlying speciation via character displacement in darters (Percidae: Etheostominae).</title>
        <authorList>
            <person name="Moran R.L."/>
            <person name="Catchen J.M."/>
            <person name="Fuller R.C."/>
        </authorList>
    </citation>
    <scope>NUCLEOTIDE SEQUENCE [LARGE SCALE GENOMIC DNA]</scope>
    <source>
        <strain evidence="2">EspeVRDwgs_2016</strain>
        <tissue evidence="2">Muscle</tissue>
    </source>
</reference>
<protein>
    <submittedName>
        <fullName evidence="2">Uncharacterized protein</fullName>
    </submittedName>
</protein>
<comment type="caution">
    <text evidence="2">The sequence shown here is derived from an EMBL/GenBank/DDBJ whole genome shotgun (WGS) entry which is preliminary data.</text>
</comment>
<sequence length="214" mass="23665">MHQRLAFSEEEEQIVVSRFHSAISDITGSLPQPEGESERERERGGETGQWEGTARLHEKSSFGPMARLDTGNIRIQQEVTHREGKGGRIQGHRKEGRKEGGQRRRPGGVLGSFGIYSRQRIELAKCLTGAELQPPHCSRVKMNYLTLNTVSTQILTECPRTDALEPLCDSDMPADVSQRQSPLTDIPGGSGTLHRAPEKTLETPGWTIWGLSGV</sequence>
<evidence type="ECO:0000256" key="1">
    <source>
        <dbReference type="SAM" id="MobiDB-lite"/>
    </source>
</evidence>
<dbReference type="Proteomes" id="UP000327493">
    <property type="component" value="Chromosome 8"/>
</dbReference>
<organism evidence="2 3">
    <name type="scientific">Etheostoma spectabile</name>
    <name type="common">orangethroat darter</name>
    <dbReference type="NCBI Taxonomy" id="54343"/>
    <lineage>
        <taxon>Eukaryota</taxon>
        <taxon>Metazoa</taxon>
        <taxon>Chordata</taxon>
        <taxon>Craniata</taxon>
        <taxon>Vertebrata</taxon>
        <taxon>Euteleostomi</taxon>
        <taxon>Actinopterygii</taxon>
        <taxon>Neopterygii</taxon>
        <taxon>Teleostei</taxon>
        <taxon>Neoteleostei</taxon>
        <taxon>Acanthomorphata</taxon>
        <taxon>Eupercaria</taxon>
        <taxon>Perciformes</taxon>
        <taxon>Percoidei</taxon>
        <taxon>Percidae</taxon>
        <taxon>Etheostomatinae</taxon>
        <taxon>Etheostoma</taxon>
    </lineage>
</organism>
<feature type="compositionally biased region" description="Basic and acidic residues" evidence="1">
    <location>
        <begin position="36"/>
        <end position="45"/>
    </location>
</feature>
<proteinExistence type="predicted"/>
<feature type="region of interest" description="Disordered" evidence="1">
    <location>
        <begin position="172"/>
        <end position="194"/>
    </location>
</feature>
<dbReference type="AlphaFoldDB" id="A0A5J5DCP4"/>
<evidence type="ECO:0000313" key="3">
    <source>
        <dbReference type="Proteomes" id="UP000327493"/>
    </source>
</evidence>
<keyword evidence="3" id="KW-1185">Reference proteome</keyword>
<dbReference type="EMBL" id="VOFY01000008">
    <property type="protein sequence ID" value="KAA8590705.1"/>
    <property type="molecule type" value="Genomic_DNA"/>
</dbReference>